<sequence>MDMYKQKAYFVKHHLILYIGNKLSVHGYTPTSVETLGVQLSEYFEIITVSDKKNKILRMLDIVFTVMQYRNRISKVIIDTYSTSNFYFAFVAAGLCRAYNIPYIPILHGGSLPQRLDKSKLLSKFIFTHSLTNVVPSGYLQYEFNRRGYQNVVLIPNNINISIYTFKVREIISPRLLWVRSFASCYNPAMAVRVLAELKKTHPEAELCMVGQDKDGSMLKSQQLANLLGIACSVTFTGKLTKQAWIKLSEQYNIFINTTDVDNTPVSVIEAMALGLPVISTNVGGDAIFNYG</sequence>
<evidence type="ECO:0000313" key="2">
    <source>
        <dbReference type="EMBL" id="KAA6329422.1"/>
    </source>
</evidence>
<dbReference type="AlphaFoldDB" id="A0A5J4R6S5"/>
<dbReference type="InterPro" id="IPR001296">
    <property type="entry name" value="Glyco_trans_1"/>
</dbReference>
<proteinExistence type="predicted"/>
<comment type="caution">
    <text evidence="2">The sequence shown here is derived from an EMBL/GenBank/DDBJ whole genome shotgun (WGS) entry which is preliminary data.</text>
</comment>
<dbReference type="Gene3D" id="3.40.50.2000">
    <property type="entry name" value="Glycogen Phosphorylase B"/>
    <property type="match status" value="2"/>
</dbReference>
<protein>
    <recommendedName>
        <fullName evidence="1">Glycosyl transferase family 1 domain-containing protein</fullName>
    </recommendedName>
</protein>
<dbReference type="Pfam" id="PF00534">
    <property type="entry name" value="Glycos_transf_1"/>
    <property type="match status" value="1"/>
</dbReference>
<dbReference type="CDD" id="cd03801">
    <property type="entry name" value="GT4_PimA-like"/>
    <property type="match status" value="1"/>
</dbReference>
<dbReference type="EMBL" id="SNRY01001651">
    <property type="protein sequence ID" value="KAA6329422.1"/>
    <property type="molecule type" value="Genomic_DNA"/>
</dbReference>
<feature type="domain" description="Glycosyl transferase family 1" evidence="1">
    <location>
        <begin position="176"/>
        <end position="285"/>
    </location>
</feature>
<dbReference type="SUPFAM" id="SSF53756">
    <property type="entry name" value="UDP-Glycosyltransferase/glycogen phosphorylase"/>
    <property type="match status" value="1"/>
</dbReference>
<accession>A0A5J4R6S5</accession>
<organism evidence="2">
    <name type="scientific">termite gut metagenome</name>
    <dbReference type="NCBI Taxonomy" id="433724"/>
    <lineage>
        <taxon>unclassified sequences</taxon>
        <taxon>metagenomes</taxon>
        <taxon>organismal metagenomes</taxon>
    </lineage>
</organism>
<evidence type="ECO:0000259" key="1">
    <source>
        <dbReference type="Pfam" id="PF00534"/>
    </source>
</evidence>
<name>A0A5J4R6S5_9ZZZZ</name>
<reference evidence="2" key="1">
    <citation type="submission" date="2019-03" db="EMBL/GenBank/DDBJ databases">
        <title>Single cell metagenomics reveals metabolic interactions within the superorganism composed of flagellate Streblomastix strix and complex community of Bacteroidetes bacteria on its surface.</title>
        <authorList>
            <person name="Treitli S.C."/>
            <person name="Kolisko M."/>
            <person name="Husnik F."/>
            <person name="Keeling P."/>
            <person name="Hampl V."/>
        </authorList>
    </citation>
    <scope>NUCLEOTIDE SEQUENCE</scope>
    <source>
        <strain evidence="2">STM</strain>
    </source>
</reference>
<gene>
    <name evidence="2" type="ORF">EZS27_021771</name>
</gene>
<dbReference type="PANTHER" id="PTHR12526">
    <property type="entry name" value="GLYCOSYLTRANSFERASE"/>
    <property type="match status" value="1"/>
</dbReference>